<dbReference type="InterPro" id="IPR020846">
    <property type="entry name" value="MFS_dom"/>
</dbReference>
<dbReference type="AlphaFoldDB" id="A0A494XDD1"/>
<dbReference type="PROSITE" id="PS50850">
    <property type="entry name" value="MFS"/>
    <property type="match status" value="1"/>
</dbReference>
<reference evidence="8 9" key="1">
    <citation type="submission" date="2018-10" db="EMBL/GenBank/DDBJ databases">
        <title>Cohnella sp. M2MS4P-1, whole genome shotgun sequence.</title>
        <authorList>
            <person name="Tuo L."/>
        </authorList>
    </citation>
    <scope>NUCLEOTIDE SEQUENCE [LARGE SCALE GENOMIC DNA]</scope>
    <source>
        <strain evidence="8 9">M2MS4P-1</strain>
    </source>
</reference>
<feature type="transmembrane region" description="Helical" evidence="6">
    <location>
        <begin position="183"/>
        <end position="202"/>
    </location>
</feature>
<feature type="transmembrane region" description="Helical" evidence="6">
    <location>
        <begin position="66"/>
        <end position="88"/>
    </location>
</feature>
<feature type="transmembrane region" description="Helical" evidence="6">
    <location>
        <begin position="156"/>
        <end position="177"/>
    </location>
</feature>
<evidence type="ECO:0000256" key="1">
    <source>
        <dbReference type="ARBA" id="ARBA00004651"/>
    </source>
</evidence>
<name>A0A494XDD1_9BACL</name>
<dbReference type="Pfam" id="PF07690">
    <property type="entry name" value="MFS_1"/>
    <property type="match status" value="1"/>
</dbReference>
<dbReference type="PROSITE" id="PS00216">
    <property type="entry name" value="SUGAR_TRANSPORT_1"/>
    <property type="match status" value="1"/>
</dbReference>
<dbReference type="PANTHER" id="PTHR43129">
    <property type="entry name" value="FOSMIDOMYCIN RESISTANCE PROTEIN"/>
    <property type="match status" value="1"/>
</dbReference>
<comment type="subcellular location">
    <subcellularLocation>
        <location evidence="1">Cell membrane</location>
        <topology evidence="1">Multi-pass membrane protein</topology>
    </subcellularLocation>
</comment>
<dbReference type="GO" id="GO:0005886">
    <property type="term" value="C:plasma membrane"/>
    <property type="evidence" value="ECO:0007669"/>
    <property type="project" value="UniProtKB-SubCell"/>
</dbReference>
<feature type="transmembrane region" description="Helical" evidence="6">
    <location>
        <begin position="119"/>
        <end position="135"/>
    </location>
</feature>
<dbReference type="Proteomes" id="UP000282076">
    <property type="component" value="Unassembled WGS sequence"/>
</dbReference>
<dbReference type="SUPFAM" id="SSF103473">
    <property type="entry name" value="MFS general substrate transporter"/>
    <property type="match status" value="1"/>
</dbReference>
<feature type="transmembrane region" description="Helical" evidence="6">
    <location>
        <begin position="384"/>
        <end position="404"/>
    </location>
</feature>
<feature type="transmembrane region" description="Helical" evidence="6">
    <location>
        <begin position="321"/>
        <end position="344"/>
    </location>
</feature>
<evidence type="ECO:0000313" key="9">
    <source>
        <dbReference type="Proteomes" id="UP000282076"/>
    </source>
</evidence>
<dbReference type="RefSeq" id="WP_120978903.1">
    <property type="nucleotide sequence ID" value="NZ_RBZM01000009.1"/>
</dbReference>
<organism evidence="8 9">
    <name type="scientific">Cohnella endophytica</name>
    <dbReference type="NCBI Taxonomy" id="2419778"/>
    <lineage>
        <taxon>Bacteria</taxon>
        <taxon>Bacillati</taxon>
        <taxon>Bacillota</taxon>
        <taxon>Bacilli</taxon>
        <taxon>Bacillales</taxon>
        <taxon>Paenibacillaceae</taxon>
        <taxon>Cohnella</taxon>
    </lineage>
</organism>
<evidence type="ECO:0000259" key="7">
    <source>
        <dbReference type="PROSITE" id="PS50850"/>
    </source>
</evidence>
<dbReference type="PANTHER" id="PTHR43129:SF1">
    <property type="entry name" value="FOSMIDOMYCIN RESISTANCE PROTEIN"/>
    <property type="match status" value="1"/>
</dbReference>
<gene>
    <name evidence="8" type="ORF">D7Z26_20520</name>
</gene>
<feature type="transmembrane region" description="Helical" evidence="6">
    <location>
        <begin position="230"/>
        <end position="260"/>
    </location>
</feature>
<keyword evidence="9" id="KW-1185">Reference proteome</keyword>
<evidence type="ECO:0000256" key="4">
    <source>
        <dbReference type="ARBA" id="ARBA00022989"/>
    </source>
</evidence>
<proteinExistence type="predicted"/>
<keyword evidence="5 6" id="KW-0472">Membrane</keyword>
<evidence type="ECO:0000256" key="3">
    <source>
        <dbReference type="ARBA" id="ARBA00022692"/>
    </source>
</evidence>
<keyword evidence="4 6" id="KW-1133">Transmembrane helix</keyword>
<dbReference type="PRINTS" id="PR01988">
    <property type="entry name" value="EXPORTERBACE"/>
</dbReference>
<dbReference type="InterPro" id="IPR011701">
    <property type="entry name" value="MFS"/>
</dbReference>
<dbReference type="InterPro" id="IPR005829">
    <property type="entry name" value="Sugar_transporter_CS"/>
</dbReference>
<evidence type="ECO:0000256" key="2">
    <source>
        <dbReference type="ARBA" id="ARBA00022448"/>
    </source>
</evidence>
<sequence>MNANTNVASAGNLSPTANSSAQQMKTVYSILFSISLVHLLNDSVQSVIPAIFPILQESMKLSFAQIGWIAFTVNITASLLQPLIGLYTDKKPMPYLLPAGVLFSLIGMAVLAYAGTYGFVLLSVVFIGLGSAVLHPEASRVAYMAAGPRRGLAQSIFQTGGNIGQALAPVFTALIFVPFGQFGIIWFTIAAAVACVVQVYVARWYKGYIARQAARPRKVVEKKALPRKTIAYAMTILIMLLFSKFVYVASMTGFFAFYLIDYHHISKEYAQVFIFALLAAGAVGTFMGGPLADRFGRRNMIWFSILGTAPFSLLLPYANLFWTVVLCICIGFILLSGFSVIVVYAQELLPGMVGTVSGLFFGLAFGLGGVGSVLLGTLADATSIGFVIKLSAFLPLIGLLAVFLPTDRKLNLAE</sequence>
<evidence type="ECO:0000256" key="5">
    <source>
        <dbReference type="ARBA" id="ARBA00023136"/>
    </source>
</evidence>
<protein>
    <submittedName>
        <fullName evidence="8">MFS transporter</fullName>
    </submittedName>
</protein>
<feature type="transmembrane region" description="Helical" evidence="6">
    <location>
        <begin position="272"/>
        <end position="292"/>
    </location>
</feature>
<dbReference type="GO" id="GO:0022857">
    <property type="term" value="F:transmembrane transporter activity"/>
    <property type="evidence" value="ECO:0007669"/>
    <property type="project" value="InterPro"/>
</dbReference>
<accession>A0A494XDD1</accession>
<dbReference type="InterPro" id="IPR036259">
    <property type="entry name" value="MFS_trans_sf"/>
</dbReference>
<evidence type="ECO:0000256" key="6">
    <source>
        <dbReference type="SAM" id="Phobius"/>
    </source>
</evidence>
<feature type="transmembrane region" description="Helical" evidence="6">
    <location>
        <begin position="356"/>
        <end position="378"/>
    </location>
</feature>
<feature type="transmembrane region" description="Helical" evidence="6">
    <location>
        <begin position="299"/>
        <end position="315"/>
    </location>
</feature>
<dbReference type="EMBL" id="RBZM01000009">
    <property type="protein sequence ID" value="RKP48765.1"/>
    <property type="molecule type" value="Genomic_DNA"/>
</dbReference>
<evidence type="ECO:0000313" key="8">
    <source>
        <dbReference type="EMBL" id="RKP48765.1"/>
    </source>
</evidence>
<dbReference type="CDD" id="cd17478">
    <property type="entry name" value="MFS_FsR"/>
    <property type="match status" value="1"/>
</dbReference>
<dbReference type="Gene3D" id="1.20.1250.20">
    <property type="entry name" value="MFS general substrate transporter like domains"/>
    <property type="match status" value="2"/>
</dbReference>
<dbReference type="InterPro" id="IPR022324">
    <property type="entry name" value="Bacilysin_exporter_BacE_put"/>
</dbReference>
<keyword evidence="2" id="KW-0813">Transport</keyword>
<dbReference type="OrthoDB" id="9770492at2"/>
<keyword evidence="3 6" id="KW-0812">Transmembrane</keyword>
<comment type="caution">
    <text evidence="8">The sequence shown here is derived from an EMBL/GenBank/DDBJ whole genome shotgun (WGS) entry which is preliminary data.</text>
</comment>
<feature type="domain" description="Major facilitator superfamily (MFS) profile" evidence="7">
    <location>
        <begin position="30"/>
        <end position="409"/>
    </location>
</feature>